<dbReference type="RefSeq" id="NP_986721.2">
    <property type="nucleotide sequence ID" value="NM_211783.2"/>
</dbReference>
<evidence type="ECO:0000256" key="1">
    <source>
        <dbReference type="SAM" id="MobiDB-lite"/>
    </source>
</evidence>
<protein>
    <submittedName>
        <fullName evidence="2">AGR056Cp</fullName>
    </submittedName>
</protein>
<organism evidence="2 3">
    <name type="scientific">Eremothecium gossypii (strain ATCC 10895 / CBS 109.51 / FGSC 9923 / NRRL Y-1056)</name>
    <name type="common">Yeast</name>
    <name type="synonym">Ashbya gossypii</name>
    <dbReference type="NCBI Taxonomy" id="284811"/>
    <lineage>
        <taxon>Eukaryota</taxon>
        <taxon>Fungi</taxon>
        <taxon>Dikarya</taxon>
        <taxon>Ascomycota</taxon>
        <taxon>Saccharomycotina</taxon>
        <taxon>Saccharomycetes</taxon>
        <taxon>Saccharomycetales</taxon>
        <taxon>Saccharomycetaceae</taxon>
        <taxon>Eremothecium</taxon>
    </lineage>
</organism>
<gene>
    <name evidence="2" type="ORF">AGOS_AGR056C</name>
</gene>
<dbReference type="InParanoid" id="Q750A1"/>
<feature type="compositionally biased region" description="Low complexity" evidence="1">
    <location>
        <begin position="115"/>
        <end position="124"/>
    </location>
</feature>
<reference evidence="2 3" key="1">
    <citation type="journal article" date="2004" name="Science">
        <title>The Ashbya gossypii genome as a tool for mapping the ancient Saccharomyces cerevisiae genome.</title>
        <authorList>
            <person name="Dietrich F.S."/>
            <person name="Voegeli S."/>
            <person name="Brachat S."/>
            <person name="Lerch A."/>
            <person name="Gates K."/>
            <person name="Steiner S."/>
            <person name="Mohr C."/>
            <person name="Pohlmann R."/>
            <person name="Luedi P."/>
            <person name="Choi S."/>
            <person name="Wing R.A."/>
            <person name="Flavier A."/>
            <person name="Gaffney T.D."/>
            <person name="Philippsen P."/>
        </authorList>
    </citation>
    <scope>NUCLEOTIDE SEQUENCE [LARGE SCALE GENOMIC DNA]</scope>
    <source>
        <strain evidence="3">ATCC 10895 / CBS 109.51 / FGSC 9923 / NRRL Y-1056</strain>
    </source>
</reference>
<dbReference type="FunCoup" id="Q750A1">
    <property type="interactions" value="28"/>
</dbReference>
<dbReference type="eggNOG" id="ENOG502SGNS">
    <property type="taxonomic scope" value="Eukaryota"/>
</dbReference>
<sequence length="473" mass="52476">MIKQAAKSPVVPEQESRRHALLADVVRQGDVQFADVEAISQLAELGSGADGLDDEGGALERLAAVRASAPGLALTPSMSSVMSQIRKFNNAPTSISSGSLGSGSAAPSRKRRDTSFSSTSSSSASRRRRRSNGPPLLGEPRLRDDALWFTSAEEGDNGDEDVEEVRSDASFGHPLTEIGDENSQAPGCGGLESTVYNLGLPHVKCVNPQDLDLQDVWSAADIVQLYPPVYQRRTRRQPVAPFRRASVELTIDEMRNVGMMMEPHSSGTRTRPILDTIELEHWASGDNDATQITKIIDKEENWLEMHLPNRRTRQSSLNPNFLRLYALELSCKLKSLLPDLNVDEHVLTKLSYEEIWNLNIPHKHENVSPYQIKLALITRRKLWTDMCNILRQDLHGVNAPWNLKFVSGHASEDDSGPGCTPSTSLVRVESDVKPWYKGGKDFMLRPCGKLAVGKHCKREIQYVVKGWCDSRFS</sequence>
<accession>Q750A1</accession>
<reference evidence="3" key="2">
    <citation type="journal article" date="2013" name="G3 (Bethesda)">
        <title>Genomes of Ashbya fungi isolated from insects reveal four mating-type loci, numerous translocations, lack of transposons, and distinct gene duplications.</title>
        <authorList>
            <person name="Dietrich F.S."/>
            <person name="Voegeli S."/>
            <person name="Kuo S."/>
            <person name="Philippsen P."/>
        </authorList>
    </citation>
    <scope>GENOME REANNOTATION</scope>
    <source>
        <strain evidence="3">ATCC 10895 / CBS 109.51 / FGSC 9923 / NRRL Y-1056</strain>
    </source>
</reference>
<dbReference type="AlphaFoldDB" id="Q750A1"/>
<feature type="compositionally biased region" description="Low complexity" evidence="1">
    <location>
        <begin position="91"/>
        <end position="107"/>
    </location>
</feature>
<dbReference type="EMBL" id="AE016820">
    <property type="protein sequence ID" value="AAS54545.2"/>
    <property type="molecule type" value="Genomic_DNA"/>
</dbReference>
<proteinExistence type="predicted"/>
<dbReference type="Proteomes" id="UP000000591">
    <property type="component" value="Chromosome VII"/>
</dbReference>
<name>Q750A1_EREGS</name>
<feature type="region of interest" description="Disordered" evidence="1">
    <location>
        <begin position="91"/>
        <end position="144"/>
    </location>
</feature>
<dbReference type="OMA" id="ITRRKLW"/>
<evidence type="ECO:0000313" key="2">
    <source>
        <dbReference type="EMBL" id="AAS54545.2"/>
    </source>
</evidence>
<dbReference type="HOGENOM" id="CLU_041586_0_0_1"/>
<dbReference type="OrthoDB" id="4088353at2759"/>
<keyword evidence="3" id="KW-1185">Reference proteome</keyword>
<dbReference type="GeneID" id="4623022"/>
<dbReference type="KEGG" id="ago:AGOS_AGR056C"/>
<evidence type="ECO:0000313" key="3">
    <source>
        <dbReference type="Proteomes" id="UP000000591"/>
    </source>
</evidence>